<dbReference type="PANTHER" id="PTHR30462:SF3">
    <property type="entry name" value="INTERMEMBRANE TRANSPORT PROTEIN PQIA"/>
    <property type="match status" value="1"/>
</dbReference>
<keyword evidence="3" id="KW-1003">Cell membrane</keyword>
<feature type="transmembrane region" description="Helical" evidence="8">
    <location>
        <begin position="132"/>
        <end position="156"/>
    </location>
</feature>
<dbReference type="GO" id="GO:0005886">
    <property type="term" value="C:plasma membrane"/>
    <property type="evidence" value="ECO:0007669"/>
    <property type="project" value="UniProtKB-SubCell"/>
</dbReference>
<dbReference type="Proteomes" id="UP000233332">
    <property type="component" value="Unassembled WGS sequence"/>
</dbReference>
<accession>A0A2N3L8W6</accession>
<keyword evidence="4" id="KW-0997">Cell inner membrane</keyword>
<evidence type="ECO:0000313" key="9">
    <source>
        <dbReference type="EMBL" id="PKR59303.1"/>
    </source>
</evidence>
<feature type="transmembrane region" description="Helical" evidence="8">
    <location>
        <begin position="47"/>
        <end position="66"/>
    </location>
</feature>
<protein>
    <submittedName>
        <fullName evidence="9">Paraquat-inducible protein A</fullName>
    </submittedName>
</protein>
<proteinExistence type="inferred from homology"/>
<comment type="caution">
    <text evidence="9">The sequence shown here is derived from an EMBL/GenBank/DDBJ whole genome shotgun (WGS) entry which is preliminary data.</text>
</comment>
<dbReference type="InterPro" id="IPR007498">
    <property type="entry name" value="PqiA-like"/>
</dbReference>
<feature type="transmembrane region" description="Helical" evidence="8">
    <location>
        <begin position="268"/>
        <end position="294"/>
    </location>
</feature>
<gene>
    <name evidence="9" type="ORF">COO92_04460</name>
</gene>
<name>A0A2N3L8W6_9PROT</name>
<keyword evidence="10" id="KW-1185">Reference proteome</keyword>
<feature type="transmembrane region" description="Helical" evidence="8">
    <location>
        <begin position="314"/>
        <end position="341"/>
    </location>
</feature>
<dbReference type="RefSeq" id="WP_101300266.1">
    <property type="nucleotide sequence ID" value="NZ_NXGX01000002.1"/>
</dbReference>
<dbReference type="NCBIfam" id="TIGR00155">
    <property type="entry name" value="pqiA_fam"/>
    <property type="match status" value="1"/>
</dbReference>
<feature type="transmembrane region" description="Helical" evidence="8">
    <location>
        <begin position="93"/>
        <end position="120"/>
    </location>
</feature>
<organism evidence="9 10">
    <name type="scientific">Thalassospira lohafexi</name>
    <dbReference type="NCBI Taxonomy" id="744227"/>
    <lineage>
        <taxon>Bacteria</taxon>
        <taxon>Pseudomonadati</taxon>
        <taxon>Pseudomonadota</taxon>
        <taxon>Alphaproteobacteria</taxon>
        <taxon>Rhodospirillales</taxon>
        <taxon>Thalassospiraceae</taxon>
        <taxon>Thalassospira</taxon>
    </lineage>
</organism>
<evidence type="ECO:0000256" key="7">
    <source>
        <dbReference type="ARBA" id="ARBA00023136"/>
    </source>
</evidence>
<dbReference type="AlphaFoldDB" id="A0A2N3L8W6"/>
<evidence type="ECO:0000256" key="1">
    <source>
        <dbReference type="ARBA" id="ARBA00004429"/>
    </source>
</evidence>
<reference evidence="9 10" key="1">
    <citation type="submission" date="2017-09" db="EMBL/GenBank/DDBJ databases">
        <title>Biodiversity and function of Thalassospira species in the particle-attached aromatic-hydrocarbon-degrading consortia from the surface seawater of the China South Sea.</title>
        <authorList>
            <person name="Dong C."/>
            <person name="Lai Q."/>
            <person name="Shao Z."/>
        </authorList>
    </citation>
    <scope>NUCLEOTIDE SEQUENCE [LARGE SCALE GENOMIC DNA]</scope>
    <source>
        <strain evidence="9 10">139Z-12</strain>
    </source>
</reference>
<keyword evidence="7 8" id="KW-0472">Membrane</keyword>
<evidence type="ECO:0000256" key="8">
    <source>
        <dbReference type="SAM" id="Phobius"/>
    </source>
</evidence>
<evidence type="ECO:0000256" key="3">
    <source>
        <dbReference type="ARBA" id="ARBA00022475"/>
    </source>
</evidence>
<sequence>MAHRLIACEHCDYVHVENDIPAGSVACCIRCGSPLYAAEQQRFDKPLALAFTALVLFVIANIYPLLTFSMEGRAETNTLGSGVLTFWQEGFPFLAFMVALTSIAAPMVVIAAHIYVLLPISMGWTVPGVKRVWRVLAIIRPWSMLDVFLIGLLVALTKLTDFAQVIAGPAFFAVCCLIPTVLLMNTTLDPRTIWRRIAPKGLRYLTENDLIESRSNGSGQDNTKGSGAGLMTCHTCSMVVAAPNVDHGHCPRCGAVVHMRKARSLSRAFALLLTAIVLYIPANVFPIMTVTYLGRAEADTILSGVAALVQAGEWPIAIVVFTASILVPIIKIVLLGWIYLATWLGLSGPLRQRTWVYRITELIGRWSMVDVFMVSILAALVKLGNIASIQPGFGAVAFCGVVILTMLSAMAFDPRLIWDRAGMRRETLRQKTLRSNSLKETQGSPS</sequence>
<dbReference type="Pfam" id="PF04403">
    <property type="entry name" value="PqiA"/>
    <property type="match status" value="2"/>
</dbReference>
<keyword evidence="6 8" id="KW-1133">Transmembrane helix</keyword>
<feature type="transmembrane region" description="Helical" evidence="8">
    <location>
        <begin position="162"/>
        <end position="186"/>
    </location>
</feature>
<feature type="transmembrane region" description="Helical" evidence="8">
    <location>
        <begin position="362"/>
        <end position="381"/>
    </location>
</feature>
<evidence type="ECO:0000256" key="6">
    <source>
        <dbReference type="ARBA" id="ARBA00022989"/>
    </source>
</evidence>
<evidence type="ECO:0000256" key="2">
    <source>
        <dbReference type="ARBA" id="ARBA00007555"/>
    </source>
</evidence>
<keyword evidence="5 8" id="KW-0812">Transmembrane</keyword>
<evidence type="ECO:0000256" key="4">
    <source>
        <dbReference type="ARBA" id="ARBA00022519"/>
    </source>
</evidence>
<comment type="similarity">
    <text evidence="2">Belongs to the PqiA family.</text>
</comment>
<evidence type="ECO:0000313" key="10">
    <source>
        <dbReference type="Proteomes" id="UP000233332"/>
    </source>
</evidence>
<evidence type="ECO:0000256" key="5">
    <source>
        <dbReference type="ARBA" id="ARBA00022692"/>
    </source>
</evidence>
<dbReference type="InterPro" id="IPR005219">
    <property type="entry name" value="PqiA-like_proteobact"/>
</dbReference>
<feature type="transmembrane region" description="Helical" evidence="8">
    <location>
        <begin position="393"/>
        <end position="412"/>
    </location>
</feature>
<dbReference type="EMBL" id="NXGX01000002">
    <property type="protein sequence ID" value="PKR59303.1"/>
    <property type="molecule type" value="Genomic_DNA"/>
</dbReference>
<dbReference type="InterPro" id="IPR051800">
    <property type="entry name" value="PqiA-PqiB_transport"/>
</dbReference>
<comment type="subcellular location">
    <subcellularLocation>
        <location evidence="1">Cell inner membrane</location>
        <topology evidence="1">Multi-pass membrane protein</topology>
    </subcellularLocation>
</comment>
<dbReference type="PANTHER" id="PTHR30462">
    <property type="entry name" value="INTERMEMBRANE TRANSPORT PROTEIN PQIB-RELATED"/>
    <property type="match status" value="1"/>
</dbReference>